<evidence type="ECO:0000259" key="4">
    <source>
        <dbReference type="Pfam" id="PF00440"/>
    </source>
</evidence>
<dbReference type="InterPro" id="IPR011075">
    <property type="entry name" value="TetR_C"/>
</dbReference>
<keyword evidence="3" id="KW-0804">Transcription</keyword>
<comment type="caution">
    <text evidence="6">The sequence shown here is derived from an EMBL/GenBank/DDBJ whole genome shotgun (WGS) entry which is preliminary data.</text>
</comment>
<proteinExistence type="predicted"/>
<evidence type="ECO:0000256" key="3">
    <source>
        <dbReference type="ARBA" id="ARBA00023163"/>
    </source>
</evidence>
<organism evidence="6 7">
    <name type="scientific">Belliella marina</name>
    <dbReference type="NCBI Taxonomy" id="1644146"/>
    <lineage>
        <taxon>Bacteria</taxon>
        <taxon>Pseudomonadati</taxon>
        <taxon>Bacteroidota</taxon>
        <taxon>Cytophagia</taxon>
        <taxon>Cytophagales</taxon>
        <taxon>Cyclobacteriaceae</taxon>
        <taxon>Belliella</taxon>
    </lineage>
</organism>
<dbReference type="SUPFAM" id="SSF48498">
    <property type="entry name" value="Tetracyclin repressor-like, C-terminal domain"/>
    <property type="match status" value="1"/>
</dbReference>
<reference evidence="7" key="1">
    <citation type="journal article" date="2019" name="Int. J. Syst. Evol. Microbiol.">
        <title>The Global Catalogue of Microorganisms (GCM) 10K type strain sequencing project: providing services to taxonomists for standard genome sequencing and annotation.</title>
        <authorList>
            <consortium name="The Broad Institute Genomics Platform"/>
            <consortium name="The Broad Institute Genome Sequencing Center for Infectious Disease"/>
            <person name="Wu L."/>
            <person name="Ma J."/>
        </authorList>
    </citation>
    <scope>NUCLEOTIDE SEQUENCE [LARGE SCALE GENOMIC DNA]</scope>
    <source>
        <strain evidence="7">CGMCC 1.15180</strain>
    </source>
</reference>
<evidence type="ECO:0000256" key="1">
    <source>
        <dbReference type="ARBA" id="ARBA00023015"/>
    </source>
</evidence>
<sequence>MMRGRPVIFDNEELVIKAQQLFWEKGYNATSLTDLLKVTGAGSGSFYNTFKGGKKEVFSKAIQQRRVEFIKFRNQLGETENPIELIKDFFRSIANAHAQAHHKGCIIANTVVEMTFIDEELEAQAIQILKEVEEMFTETIRLGQRNGQIKSKTNAEVLGKYLITFWCGLNTLRRMYPDKEVLSQQIEMQLAVIS</sequence>
<keyword evidence="1" id="KW-0805">Transcription regulation</keyword>
<feature type="domain" description="Tetracyclin repressor-like C-terminal" evidence="5">
    <location>
        <begin position="94"/>
        <end position="184"/>
    </location>
</feature>
<dbReference type="PANTHER" id="PTHR47506">
    <property type="entry name" value="TRANSCRIPTIONAL REGULATORY PROTEIN"/>
    <property type="match status" value="1"/>
</dbReference>
<dbReference type="Proteomes" id="UP001597361">
    <property type="component" value="Unassembled WGS sequence"/>
</dbReference>
<evidence type="ECO:0000259" key="5">
    <source>
        <dbReference type="Pfam" id="PF16925"/>
    </source>
</evidence>
<keyword evidence="7" id="KW-1185">Reference proteome</keyword>
<dbReference type="RefSeq" id="WP_376889417.1">
    <property type="nucleotide sequence ID" value="NZ_JBHUHR010000049.1"/>
</dbReference>
<dbReference type="InterPro" id="IPR009057">
    <property type="entry name" value="Homeodomain-like_sf"/>
</dbReference>
<dbReference type="PANTHER" id="PTHR47506:SF1">
    <property type="entry name" value="HTH-TYPE TRANSCRIPTIONAL REGULATOR YJDC"/>
    <property type="match status" value="1"/>
</dbReference>
<feature type="domain" description="HTH tetR-type" evidence="4">
    <location>
        <begin position="18"/>
        <end position="58"/>
    </location>
</feature>
<dbReference type="EMBL" id="JBHUHR010000049">
    <property type="protein sequence ID" value="MFD2037493.1"/>
    <property type="molecule type" value="Genomic_DNA"/>
</dbReference>
<dbReference type="InterPro" id="IPR001647">
    <property type="entry name" value="HTH_TetR"/>
</dbReference>
<evidence type="ECO:0000256" key="2">
    <source>
        <dbReference type="ARBA" id="ARBA00023125"/>
    </source>
</evidence>
<dbReference type="Pfam" id="PF16925">
    <property type="entry name" value="TetR_C_13"/>
    <property type="match status" value="1"/>
</dbReference>
<evidence type="ECO:0000313" key="7">
    <source>
        <dbReference type="Proteomes" id="UP001597361"/>
    </source>
</evidence>
<keyword evidence="2" id="KW-0238">DNA-binding</keyword>
<accession>A0ABW4VTI4</accession>
<dbReference type="Pfam" id="PF00440">
    <property type="entry name" value="TetR_N"/>
    <property type="match status" value="1"/>
</dbReference>
<name>A0ABW4VTI4_9BACT</name>
<protein>
    <submittedName>
        <fullName evidence="6">TetR/AcrR family transcriptional regulator</fullName>
    </submittedName>
</protein>
<gene>
    <name evidence="6" type="ORF">ACFSKL_22050</name>
</gene>
<evidence type="ECO:0000313" key="6">
    <source>
        <dbReference type="EMBL" id="MFD2037493.1"/>
    </source>
</evidence>
<dbReference type="Gene3D" id="1.10.357.10">
    <property type="entry name" value="Tetracycline Repressor, domain 2"/>
    <property type="match status" value="1"/>
</dbReference>
<dbReference type="InterPro" id="IPR036271">
    <property type="entry name" value="Tet_transcr_reg_TetR-rel_C_sf"/>
</dbReference>
<dbReference type="Gene3D" id="1.10.10.60">
    <property type="entry name" value="Homeodomain-like"/>
    <property type="match status" value="1"/>
</dbReference>
<dbReference type="SUPFAM" id="SSF46689">
    <property type="entry name" value="Homeodomain-like"/>
    <property type="match status" value="1"/>
</dbReference>